<dbReference type="EMBL" id="UINC01114886">
    <property type="protein sequence ID" value="SVC85511.1"/>
    <property type="molecule type" value="Genomic_DNA"/>
</dbReference>
<name>A0A382QMG4_9ZZZZ</name>
<sequence length="51" mass="5987">VYYAFDLTDQYGLIKINKAISESSIKYNIDEDVIREKINDASFVLTERKKK</sequence>
<protein>
    <submittedName>
        <fullName evidence="1">Uncharacterized protein</fullName>
    </submittedName>
</protein>
<evidence type="ECO:0000313" key="1">
    <source>
        <dbReference type="EMBL" id="SVC85511.1"/>
    </source>
</evidence>
<reference evidence="1" key="1">
    <citation type="submission" date="2018-05" db="EMBL/GenBank/DDBJ databases">
        <authorList>
            <person name="Lanie J.A."/>
            <person name="Ng W.-L."/>
            <person name="Kazmierczak K.M."/>
            <person name="Andrzejewski T.M."/>
            <person name="Davidsen T.M."/>
            <person name="Wayne K.J."/>
            <person name="Tettelin H."/>
            <person name="Glass J.I."/>
            <person name="Rusch D."/>
            <person name="Podicherti R."/>
            <person name="Tsui H.-C.T."/>
            <person name="Winkler M.E."/>
        </authorList>
    </citation>
    <scope>NUCLEOTIDE SEQUENCE</scope>
</reference>
<proteinExistence type="predicted"/>
<feature type="non-terminal residue" evidence="1">
    <location>
        <position position="1"/>
    </location>
</feature>
<dbReference type="AlphaFoldDB" id="A0A382QMG4"/>
<gene>
    <name evidence="1" type="ORF">METZ01_LOCUS338365</name>
</gene>
<organism evidence="1">
    <name type="scientific">marine metagenome</name>
    <dbReference type="NCBI Taxonomy" id="408172"/>
    <lineage>
        <taxon>unclassified sequences</taxon>
        <taxon>metagenomes</taxon>
        <taxon>ecological metagenomes</taxon>
    </lineage>
</organism>
<accession>A0A382QMG4</accession>